<name>A0A1B2DP75_9BACL</name>
<proteinExistence type="predicted"/>
<feature type="transmembrane region" description="Helical" evidence="1">
    <location>
        <begin position="7"/>
        <end position="28"/>
    </location>
</feature>
<accession>A0A1B2DP75</accession>
<feature type="transmembrane region" description="Helical" evidence="1">
    <location>
        <begin position="34"/>
        <end position="52"/>
    </location>
</feature>
<dbReference type="RefSeq" id="WP_099520545.1">
    <property type="nucleotide sequence ID" value="NZ_CP016808.1"/>
</dbReference>
<keyword evidence="1" id="KW-0812">Transmembrane</keyword>
<reference evidence="2" key="1">
    <citation type="submission" date="2016-08" db="EMBL/GenBank/DDBJ databases">
        <title>Complete Genome Seqeunce of Paenibacillus sp. BIHB 4019 from tea rhizoplane.</title>
        <authorList>
            <person name="Thakur R."/>
            <person name="Swarnkar M.K."/>
            <person name="Gulati A."/>
        </authorList>
    </citation>
    <scope>NUCLEOTIDE SEQUENCE [LARGE SCALE GENOMIC DNA]</scope>
    <source>
        <strain evidence="2">BIHB4019</strain>
    </source>
</reference>
<keyword evidence="1" id="KW-0472">Membrane</keyword>
<keyword evidence="1" id="KW-1133">Transmembrane helix</keyword>
<organism evidence="2">
    <name type="scientific">Paenibacillus sp. BIHB 4019</name>
    <dbReference type="NCBI Taxonomy" id="1870819"/>
    <lineage>
        <taxon>Bacteria</taxon>
        <taxon>Bacillati</taxon>
        <taxon>Bacillota</taxon>
        <taxon>Bacilli</taxon>
        <taxon>Bacillales</taxon>
        <taxon>Paenibacillaceae</taxon>
        <taxon>Paenibacillus</taxon>
    </lineage>
</organism>
<dbReference type="AlphaFoldDB" id="A0A1B2DP75"/>
<dbReference type="EMBL" id="CP016808">
    <property type="protein sequence ID" value="ANY69513.1"/>
    <property type="molecule type" value="Genomic_DNA"/>
</dbReference>
<evidence type="ECO:0000256" key="1">
    <source>
        <dbReference type="SAM" id="Phobius"/>
    </source>
</evidence>
<protein>
    <submittedName>
        <fullName evidence="2">Uncharacterized protein</fullName>
    </submittedName>
</protein>
<evidence type="ECO:0000313" key="2">
    <source>
        <dbReference type="EMBL" id="ANY69513.1"/>
    </source>
</evidence>
<sequence length="60" mass="6986">MFTGWRLSVLGLVIVGTTAIVAPLFKLMEFGKTIPLFILFALFIGCMELLEWNKRRNRRR</sequence>
<gene>
    <name evidence="2" type="ORF">BBD42_25775</name>
</gene>